<dbReference type="Proteomes" id="UP001492541">
    <property type="component" value="Chromosome"/>
</dbReference>
<reference evidence="3 4" key="1">
    <citation type="submission" date="2021-11" db="EMBL/GenBank/DDBJ databases">
        <title>Whole genome of Geoglobus acetivorans.</title>
        <authorList>
            <person name="Liu D."/>
        </authorList>
    </citation>
    <scope>NUCLEOTIDE SEQUENCE [LARGE SCALE GENOMIC DNA]</scope>
    <source>
        <strain evidence="3 4">SBH6</strain>
    </source>
</reference>
<keyword evidence="2" id="KW-0812">Transmembrane</keyword>
<proteinExistence type="predicted"/>
<evidence type="ECO:0000256" key="1">
    <source>
        <dbReference type="SAM" id="MobiDB-lite"/>
    </source>
</evidence>
<evidence type="ECO:0000256" key="2">
    <source>
        <dbReference type="SAM" id="Phobius"/>
    </source>
</evidence>
<dbReference type="EMBL" id="CP087714">
    <property type="protein sequence ID" value="XAT64065.1"/>
    <property type="molecule type" value="Genomic_DNA"/>
</dbReference>
<gene>
    <name evidence="3" type="ORF">LPQ35_01490</name>
</gene>
<evidence type="ECO:0000313" key="3">
    <source>
        <dbReference type="EMBL" id="XAT64065.1"/>
    </source>
</evidence>
<keyword evidence="2" id="KW-0472">Membrane</keyword>
<feature type="compositionally biased region" description="Basic residues" evidence="1">
    <location>
        <begin position="54"/>
        <end position="82"/>
    </location>
</feature>
<keyword evidence="4" id="KW-1185">Reference proteome</keyword>
<sequence length="310" mass="36527">MGKRRKRKDPDPFSEVNNFYHQLEKEMRDFRKSIERDRKALKRDVERSQIASFGRKKTQKKRTQSKSRSQKTKVGKISRTKRLDKSAQSNSLYFDELDTGLDNIDLSEFSPLQKLVFLIILVVGFTYVFWDTPVVQNAIRTLVTASLVGVSVALVGGIIYFAYSKKKEKLNERDVRVTLEESEIMDYYNQVIEEIKEFRPVKYYQNERSYQNELYQWLKAKFQDVKIEEQRGSSRPDIVVGDIAIEVKGPTGFKELQSIADKLLRYSRHFNHVIVVLFDVTVNPTRYDEWVNGLRERFPEVTVIRKDRFV</sequence>
<keyword evidence="2" id="KW-1133">Transmembrane helix</keyword>
<dbReference type="RefSeq" id="WP_193806524.1">
    <property type="nucleotide sequence ID" value="NZ_CP087714.1"/>
</dbReference>
<organism evidence="3 4">
    <name type="scientific">Geoglobus acetivorans</name>
    <dbReference type="NCBI Taxonomy" id="565033"/>
    <lineage>
        <taxon>Archaea</taxon>
        <taxon>Methanobacteriati</taxon>
        <taxon>Methanobacteriota</taxon>
        <taxon>Archaeoglobi</taxon>
        <taxon>Archaeoglobales</taxon>
        <taxon>Archaeoglobaceae</taxon>
        <taxon>Geoglobus</taxon>
    </lineage>
</organism>
<feature type="transmembrane region" description="Helical" evidence="2">
    <location>
        <begin position="142"/>
        <end position="163"/>
    </location>
</feature>
<feature type="region of interest" description="Disordered" evidence="1">
    <location>
        <begin position="40"/>
        <end position="83"/>
    </location>
</feature>
<accession>A0ABZ3H5R5</accession>
<evidence type="ECO:0000313" key="4">
    <source>
        <dbReference type="Proteomes" id="UP001492541"/>
    </source>
</evidence>
<dbReference type="GeneID" id="90448317"/>
<feature type="transmembrane region" description="Helical" evidence="2">
    <location>
        <begin position="112"/>
        <end position="130"/>
    </location>
</feature>
<name>A0ABZ3H5R5_GEOAI</name>
<protein>
    <submittedName>
        <fullName evidence="3">Uncharacterized protein</fullName>
    </submittedName>
</protein>